<comment type="caution">
    <text evidence="2">The sequence shown here is derived from an EMBL/GenBank/DDBJ whole genome shotgun (WGS) entry which is preliminary data.</text>
</comment>
<reference evidence="2 3" key="1">
    <citation type="journal article" date="2015" name="Sci. Rep.">
        <title>Genome of the facultative scuticociliatosis pathogen Pseudocohnilembus persalinus provides insight into its virulence through horizontal gene transfer.</title>
        <authorList>
            <person name="Xiong J."/>
            <person name="Wang G."/>
            <person name="Cheng J."/>
            <person name="Tian M."/>
            <person name="Pan X."/>
            <person name="Warren A."/>
            <person name="Jiang C."/>
            <person name="Yuan D."/>
            <person name="Miao W."/>
        </authorList>
    </citation>
    <scope>NUCLEOTIDE SEQUENCE [LARGE SCALE GENOMIC DNA]</scope>
    <source>
        <strain evidence="2">36N120E</strain>
    </source>
</reference>
<evidence type="ECO:0000313" key="2">
    <source>
        <dbReference type="EMBL" id="KRX07842.1"/>
    </source>
</evidence>
<keyword evidence="3" id="KW-1185">Reference proteome</keyword>
<dbReference type="EMBL" id="LDAU01000079">
    <property type="protein sequence ID" value="KRX07842.1"/>
    <property type="molecule type" value="Genomic_DNA"/>
</dbReference>
<sequence>MEQIQQYSFQANNIYYKHQKPQKLHKSIYDPNLPPSYSTFGTKTTSKLLNNCNGNLNMIYRDANCKCNHQLGSEPKQIKDKLHCEKNKHANFGKPNGQYKEKPVTHFYN</sequence>
<organism evidence="2 3">
    <name type="scientific">Pseudocohnilembus persalinus</name>
    <name type="common">Ciliate</name>
    <dbReference type="NCBI Taxonomy" id="266149"/>
    <lineage>
        <taxon>Eukaryota</taxon>
        <taxon>Sar</taxon>
        <taxon>Alveolata</taxon>
        <taxon>Ciliophora</taxon>
        <taxon>Intramacronucleata</taxon>
        <taxon>Oligohymenophorea</taxon>
        <taxon>Scuticociliatia</taxon>
        <taxon>Philasterida</taxon>
        <taxon>Pseudocohnilembidae</taxon>
        <taxon>Pseudocohnilembus</taxon>
    </lineage>
</organism>
<dbReference type="Proteomes" id="UP000054937">
    <property type="component" value="Unassembled WGS sequence"/>
</dbReference>
<accession>A0A0V0QZY3</accession>
<feature type="compositionally biased region" description="Basic and acidic residues" evidence="1">
    <location>
        <begin position="99"/>
        <end position="109"/>
    </location>
</feature>
<protein>
    <submittedName>
        <fullName evidence="2">Uncharacterized protein</fullName>
    </submittedName>
</protein>
<proteinExistence type="predicted"/>
<dbReference type="AlphaFoldDB" id="A0A0V0QZY3"/>
<evidence type="ECO:0000313" key="3">
    <source>
        <dbReference type="Proteomes" id="UP000054937"/>
    </source>
</evidence>
<evidence type="ECO:0000256" key="1">
    <source>
        <dbReference type="SAM" id="MobiDB-lite"/>
    </source>
</evidence>
<name>A0A0V0QZY3_PSEPJ</name>
<gene>
    <name evidence="2" type="ORF">PPERSA_10126</name>
</gene>
<feature type="region of interest" description="Disordered" evidence="1">
    <location>
        <begin position="89"/>
        <end position="109"/>
    </location>
</feature>
<dbReference type="InParanoid" id="A0A0V0QZY3"/>